<sequence>MNYVQNGWPQHEHNVSIDAKPYYANRDDITTMDGLLFRDNKLIPPKQKRPEVLGNIHDGHLGITKMKNMAREVIWWPGISKDITNSRTNAQHAKNLNYVSGLN</sequence>
<dbReference type="EnsemblMetazoa" id="SMAR004700-RA">
    <property type="protein sequence ID" value="SMAR004700-PA"/>
    <property type="gene ID" value="SMAR004700"/>
</dbReference>
<name>T1IU80_STRMM</name>
<accession>T1IU80</accession>
<dbReference type="Pfam" id="PF17921">
    <property type="entry name" value="Integrase_H2C2"/>
    <property type="match status" value="1"/>
</dbReference>
<dbReference type="AlphaFoldDB" id="T1IU80"/>
<dbReference type="HOGENOM" id="CLU_2087853_0_0_1"/>
<evidence type="ECO:0000259" key="2">
    <source>
        <dbReference type="Pfam" id="PF17921"/>
    </source>
</evidence>
<evidence type="ECO:0000313" key="4">
    <source>
        <dbReference type="Proteomes" id="UP000014500"/>
    </source>
</evidence>
<reference evidence="3" key="2">
    <citation type="submission" date="2015-02" db="UniProtKB">
        <authorList>
            <consortium name="EnsemblMetazoa"/>
        </authorList>
    </citation>
    <scope>IDENTIFICATION</scope>
</reference>
<dbReference type="STRING" id="126957.T1IU80"/>
<evidence type="ECO:0000313" key="3">
    <source>
        <dbReference type="EnsemblMetazoa" id="SMAR004700-PA"/>
    </source>
</evidence>
<dbReference type="eggNOG" id="ENOG502SFGS">
    <property type="taxonomic scope" value="Eukaryota"/>
</dbReference>
<organism evidence="3 4">
    <name type="scientific">Strigamia maritima</name>
    <name type="common">European centipede</name>
    <name type="synonym">Geophilus maritimus</name>
    <dbReference type="NCBI Taxonomy" id="126957"/>
    <lineage>
        <taxon>Eukaryota</taxon>
        <taxon>Metazoa</taxon>
        <taxon>Ecdysozoa</taxon>
        <taxon>Arthropoda</taxon>
        <taxon>Myriapoda</taxon>
        <taxon>Chilopoda</taxon>
        <taxon>Pleurostigmophora</taxon>
        <taxon>Geophilomorpha</taxon>
        <taxon>Linotaeniidae</taxon>
        <taxon>Strigamia</taxon>
    </lineage>
</organism>
<dbReference type="Proteomes" id="UP000014500">
    <property type="component" value="Unassembled WGS sequence"/>
</dbReference>
<dbReference type="EC" id="2.7.7.49" evidence="1"/>
<dbReference type="InterPro" id="IPR041588">
    <property type="entry name" value="Integrase_H2C2"/>
</dbReference>
<reference evidence="4" key="1">
    <citation type="submission" date="2011-05" db="EMBL/GenBank/DDBJ databases">
        <authorList>
            <person name="Richards S.R."/>
            <person name="Qu J."/>
            <person name="Jiang H."/>
            <person name="Jhangiani S.N."/>
            <person name="Agravi P."/>
            <person name="Goodspeed R."/>
            <person name="Gross S."/>
            <person name="Mandapat C."/>
            <person name="Jackson L."/>
            <person name="Mathew T."/>
            <person name="Pu L."/>
            <person name="Thornton R."/>
            <person name="Saada N."/>
            <person name="Wilczek-Boney K.B."/>
            <person name="Lee S."/>
            <person name="Kovar C."/>
            <person name="Wu Y."/>
            <person name="Scherer S.E."/>
            <person name="Worley K.C."/>
            <person name="Muzny D.M."/>
            <person name="Gibbs R."/>
        </authorList>
    </citation>
    <scope>NUCLEOTIDE SEQUENCE</scope>
    <source>
        <strain evidence="4">Brora</strain>
    </source>
</reference>
<keyword evidence="4" id="KW-1185">Reference proteome</keyword>
<dbReference type="InterPro" id="IPR050951">
    <property type="entry name" value="Retrovirus_Pol_polyprotein"/>
</dbReference>
<dbReference type="PANTHER" id="PTHR37984">
    <property type="entry name" value="PROTEIN CBG26694"/>
    <property type="match status" value="1"/>
</dbReference>
<dbReference type="OMA" id="AREVIWW"/>
<evidence type="ECO:0000256" key="1">
    <source>
        <dbReference type="ARBA" id="ARBA00012493"/>
    </source>
</evidence>
<dbReference type="GO" id="GO:0003964">
    <property type="term" value="F:RNA-directed DNA polymerase activity"/>
    <property type="evidence" value="ECO:0007669"/>
    <property type="project" value="UniProtKB-EC"/>
</dbReference>
<proteinExistence type="predicted"/>
<dbReference type="PANTHER" id="PTHR37984:SF5">
    <property type="entry name" value="PROTEIN NYNRIN-LIKE"/>
    <property type="match status" value="1"/>
</dbReference>
<feature type="domain" description="Integrase zinc-binding" evidence="2">
    <location>
        <begin position="44"/>
        <end position="85"/>
    </location>
</feature>
<dbReference type="Gene3D" id="1.10.340.70">
    <property type="match status" value="1"/>
</dbReference>
<protein>
    <recommendedName>
        <fullName evidence="1">RNA-directed DNA polymerase</fullName>
        <ecNumber evidence="1">2.7.7.49</ecNumber>
    </recommendedName>
</protein>
<dbReference type="PhylomeDB" id="T1IU80"/>
<dbReference type="EMBL" id="JH431523">
    <property type="status" value="NOT_ANNOTATED_CDS"/>
    <property type="molecule type" value="Genomic_DNA"/>
</dbReference>